<dbReference type="Proteomes" id="UP000076128">
    <property type="component" value="Chromosome"/>
</dbReference>
<dbReference type="InterPro" id="IPR050109">
    <property type="entry name" value="HTH-type_TetR-like_transc_reg"/>
</dbReference>
<dbReference type="PANTHER" id="PTHR30055">
    <property type="entry name" value="HTH-TYPE TRANSCRIPTIONAL REGULATOR RUTR"/>
    <property type="match status" value="1"/>
</dbReference>
<evidence type="ECO:0000256" key="2">
    <source>
        <dbReference type="ARBA" id="ARBA00023125"/>
    </source>
</evidence>
<gene>
    <name evidence="6" type="ORF">AKL17_0540</name>
</gene>
<evidence type="ECO:0000256" key="1">
    <source>
        <dbReference type="ARBA" id="ARBA00023015"/>
    </source>
</evidence>
<evidence type="ECO:0000313" key="6">
    <source>
        <dbReference type="EMBL" id="AMY67800.1"/>
    </source>
</evidence>
<dbReference type="Gene3D" id="1.10.357.10">
    <property type="entry name" value="Tetracycline Repressor, domain 2"/>
    <property type="match status" value="1"/>
</dbReference>
<dbReference type="PROSITE" id="PS50977">
    <property type="entry name" value="HTH_TETR_2"/>
    <property type="match status" value="1"/>
</dbReference>
<dbReference type="GO" id="GO:0000976">
    <property type="term" value="F:transcription cis-regulatory region binding"/>
    <property type="evidence" value="ECO:0007669"/>
    <property type="project" value="TreeGrafter"/>
</dbReference>
<dbReference type="SUPFAM" id="SSF46689">
    <property type="entry name" value="Homeodomain-like"/>
    <property type="match status" value="1"/>
</dbReference>
<keyword evidence="2 4" id="KW-0238">DNA-binding</keyword>
<dbReference type="InterPro" id="IPR001647">
    <property type="entry name" value="HTH_TetR"/>
</dbReference>
<name>A0A159Z1H7_9RHOB</name>
<dbReference type="KEGG" id="daa:AKL17_0540"/>
<dbReference type="RefSeq" id="WP_066809459.1">
    <property type="nucleotide sequence ID" value="NZ_CP012661.1"/>
</dbReference>
<dbReference type="OrthoDB" id="8478851at2"/>
<dbReference type="PRINTS" id="PR00455">
    <property type="entry name" value="HTHTETR"/>
</dbReference>
<protein>
    <submittedName>
        <fullName evidence="6">Transcriptional regulator</fullName>
    </submittedName>
</protein>
<dbReference type="EMBL" id="CP012661">
    <property type="protein sequence ID" value="AMY67800.1"/>
    <property type="molecule type" value="Genomic_DNA"/>
</dbReference>
<dbReference type="Pfam" id="PF00440">
    <property type="entry name" value="TetR_N"/>
    <property type="match status" value="1"/>
</dbReference>
<dbReference type="STRING" id="1335048.AKL17_0540"/>
<dbReference type="PANTHER" id="PTHR30055:SF234">
    <property type="entry name" value="HTH-TYPE TRANSCRIPTIONAL REGULATOR BETI"/>
    <property type="match status" value="1"/>
</dbReference>
<sequence>MRQKIGQEQRHAEILACAARLFRERGVGAVAIDEIVREANIAKGTFYLYFRSKSDLLARLADALVARMVEAAEAAARQQADPLDNFAAAVAALKHVDRDERHLAEALHHPANLELHERANIALVRGLAPVLAGVVEAGNATGVFDVAAPLPTVEFLLAGQAFLLGDGRFNWSPAEHAERLDAALVLIERALGAPPRSLTTRLAQALAPPAAPAG</sequence>
<evidence type="ECO:0000256" key="4">
    <source>
        <dbReference type="PROSITE-ProRule" id="PRU00335"/>
    </source>
</evidence>
<evidence type="ECO:0000313" key="7">
    <source>
        <dbReference type="Proteomes" id="UP000076128"/>
    </source>
</evidence>
<feature type="domain" description="HTH tetR-type" evidence="5">
    <location>
        <begin position="8"/>
        <end position="68"/>
    </location>
</feature>
<dbReference type="InterPro" id="IPR049149">
    <property type="entry name" value="TetR/AcrR_C"/>
</dbReference>
<dbReference type="AlphaFoldDB" id="A0A159Z1H7"/>
<evidence type="ECO:0000256" key="3">
    <source>
        <dbReference type="ARBA" id="ARBA00023163"/>
    </source>
</evidence>
<accession>A0A159Z1H7</accession>
<dbReference type="Pfam" id="PF21303">
    <property type="entry name" value="TetR_C_39"/>
    <property type="match status" value="1"/>
</dbReference>
<dbReference type="InterPro" id="IPR009057">
    <property type="entry name" value="Homeodomain-like_sf"/>
</dbReference>
<proteinExistence type="predicted"/>
<dbReference type="GO" id="GO:0003700">
    <property type="term" value="F:DNA-binding transcription factor activity"/>
    <property type="evidence" value="ECO:0007669"/>
    <property type="project" value="TreeGrafter"/>
</dbReference>
<keyword evidence="3" id="KW-0804">Transcription</keyword>
<feature type="DNA-binding region" description="H-T-H motif" evidence="4">
    <location>
        <begin position="31"/>
        <end position="50"/>
    </location>
</feature>
<reference evidence="6 7" key="1">
    <citation type="submission" date="2015-09" db="EMBL/GenBank/DDBJ databases">
        <title>Complete genome sequence of Defluviimonas alba cai42t isolated from an oilfield in Xinjiang.</title>
        <authorList>
            <person name="Geng S."/>
            <person name="Pan X."/>
            <person name="Wu X."/>
        </authorList>
    </citation>
    <scope>NUCLEOTIDE SEQUENCE [LARGE SCALE GENOMIC DNA]</scope>
    <source>
        <strain evidence="7">cai42</strain>
    </source>
</reference>
<keyword evidence="1" id="KW-0805">Transcription regulation</keyword>
<keyword evidence="7" id="KW-1185">Reference proteome</keyword>
<evidence type="ECO:0000259" key="5">
    <source>
        <dbReference type="PROSITE" id="PS50977"/>
    </source>
</evidence>
<organism evidence="6 7">
    <name type="scientific">Frigidibacter mobilis</name>
    <dbReference type="NCBI Taxonomy" id="1335048"/>
    <lineage>
        <taxon>Bacteria</taxon>
        <taxon>Pseudomonadati</taxon>
        <taxon>Pseudomonadota</taxon>
        <taxon>Alphaproteobacteria</taxon>
        <taxon>Rhodobacterales</taxon>
        <taxon>Paracoccaceae</taxon>
        <taxon>Frigidibacter</taxon>
    </lineage>
</organism>